<dbReference type="OrthoDB" id="654211at2759"/>
<organism evidence="1 2">
    <name type="scientific">Armillaria gallica</name>
    <name type="common">Bulbous honey fungus</name>
    <name type="synonym">Armillaria bulbosa</name>
    <dbReference type="NCBI Taxonomy" id="47427"/>
    <lineage>
        <taxon>Eukaryota</taxon>
        <taxon>Fungi</taxon>
        <taxon>Dikarya</taxon>
        <taxon>Basidiomycota</taxon>
        <taxon>Agaricomycotina</taxon>
        <taxon>Agaricomycetes</taxon>
        <taxon>Agaricomycetidae</taxon>
        <taxon>Agaricales</taxon>
        <taxon>Marasmiineae</taxon>
        <taxon>Physalacriaceae</taxon>
        <taxon>Armillaria</taxon>
    </lineage>
</organism>
<accession>A0A2H3CKG5</accession>
<dbReference type="EMBL" id="KZ293724">
    <property type="protein sequence ID" value="PBK81844.1"/>
    <property type="molecule type" value="Genomic_DNA"/>
</dbReference>
<name>A0A2H3CKG5_ARMGA</name>
<gene>
    <name evidence="1" type="ORF">ARMGADRAFT_771305</name>
</gene>
<dbReference type="STRING" id="47427.A0A2H3CKG5"/>
<protein>
    <recommendedName>
        <fullName evidence="3">C2H2-type domain-containing protein</fullName>
    </recommendedName>
</protein>
<dbReference type="InParanoid" id="A0A2H3CKG5"/>
<dbReference type="AlphaFoldDB" id="A0A2H3CKG5"/>
<evidence type="ECO:0008006" key="3">
    <source>
        <dbReference type="Google" id="ProtNLM"/>
    </source>
</evidence>
<evidence type="ECO:0000313" key="1">
    <source>
        <dbReference type="EMBL" id="PBK81844.1"/>
    </source>
</evidence>
<sequence length="298" mass="33090">MSPGTCPPPSICQLDLFDQATTGSFPICYGDNGEIMPDQRSAFQNSYVAAQSFSQSLGDDLNELLPVSSYLSYPPPSPSLYPSNDATSSDLQDWFAFIDGGSDDTWFSSFLQGDLDDLIDAEDFPTFAPGTSSVLDFENPNAFHADAGSVLKMEHTDVVASGIQTPRPKGYRIVPAPPLQYWAGLSPNLCVYFLRDPSANTQYHCSVDHCTDTFTEKEIGNHLRAKHYGIEAYDDVTCKECGRTVHAKSYQDHFLQLHSERSIHCAYCNSRQVRVQNLPRHFNACPGLDKYWGTRKNA</sequence>
<dbReference type="Proteomes" id="UP000217790">
    <property type="component" value="Unassembled WGS sequence"/>
</dbReference>
<evidence type="ECO:0000313" key="2">
    <source>
        <dbReference type="Proteomes" id="UP000217790"/>
    </source>
</evidence>
<proteinExistence type="predicted"/>
<keyword evidence="2" id="KW-1185">Reference proteome</keyword>
<reference evidence="2" key="1">
    <citation type="journal article" date="2017" name="Nat. Ecol. Evol.">
        <title>Genome expansion and lineage-specific genetic innovations in the forest pathogenic fungi Armillaria.</title>
        <authorList>
            <person name="Sipos G."/>
            <person name="Prasanna A.N."/>
            <person name="Walter M.C."/>
            <person name="O'Connor E."/>
            <person name="Balint B."/>
            <person name="Krizsan K."/>
            <person name="Kiss B."/>
            <person name="Hess J."/>
            <person name="Varga T."/>
            <person name="Slot J."/>
            <person name="Riley R."/>
            <person name="Boka B."/>
            <person name="Rigling D."/>
            <person name="Barry K."/>
            <person name="Lee J."/>
            <person name="Mihaltcheva S."/>
            <person name="LaButti K."/>
            <person name="Lipzen A."/>
            <person name="Waldron R."/>
            <person name="Moloney N.M."/>
            <person name="Sperisen C."/>
            <person name="Kredics L."/>
            <person name="Vagvoelgyi C."/>
            <person name="Patrignani A."/>
            <person name="Fitzpatrick D."/>
            <person name="Nagy I."/>
            <person name="Doyle S."/>
            <person name="Anderson J.B."/>
            <person name="Grigoriev I.V."/>
            <person name="Gueldener U."/>
            <person name="Muensterkoetter M."/>
            <person name="Nagy L.G."/>
        </authorList>
    </citation>
    <scope>NUCLEOTIDE SEQUENCE [LARGE SCALE GENOMIC DNA]</scope>
    <source>
        <strain evidence="2">Ar21-2</strain>
    </source>
</reference>